<dbReference type="EMBL" id="JARPMG010000010">
    <property type="protein sequence ID" value="KAJ8098027.1"/>
    <property type="molecule type" value="Genomic_DNA"/>
</dbReference>
<dbReference type="AlphaFoldDB" id="A0AAD7QQJ6"/>
<dbReference type="RefSeq" id="XP_056041477.1">
    <property type="nucleotide sequence ID" value="XM_056189734.1"/>
</dbReference>
<sequence>MSSVSHGTEADRFDYALQFVGRCPFDQRLDIVLSRLNYLRLQEAAEELFGLGVRRGFPRLEYNSLLSRATITTNPSSLNTLVHEEISCSILRQTVSKLEEHGLRYKVSSSVERGFSDESAITKRYRGSRKIVDYGMLFCEDNNSYMRTCAIIGGPMQQYSSIQDDVRLLLYGTRYQAVILVGIEERPAYNSPIVDEAVDCVRPDYGLELQLVHQGFSHTLKETPLGPYMYDNFAWGGKISNFFLEVYKRHGRSSRTEVRRHVIVEDGKRIEQRMLSLNLTIGEVAPIAQVRRSDIGSTPIEIDVDYILYCLELAISGTGYERFQVYCLHPERSA</sequence>
<dbReference type="Proteomes" id="UP001217417">
    <property type="component" value="Unassembled WGS sequence"/>
</dbReference>
<evidence type="ECO:0000313" key="2">
    <source>
        <dbReference type="Proteomes" id="UP001217417"/>
    </source>
</evidence>
<dbReference type="GeneID" id="80884900"/>
<name>A0AAD7QQJ6_9ASCO</name>
<organism evidence="1 2">
    <name type="scientific">Lipomyces tetrasporus</name>
    <dbReference type="NCBI Taxonomy" id="54092"/>
    <lineage>
        <taxon>Eukaryota</taxon>
        <taxon>Fungi</taxon>
        <taxon>Dikarya</taxon>
        <taxon>Ascomycota</taxon>
        <taxon>Saccharomycotina</taxon>
        <taxon>Lipomycetes</taxon>
        <taxon>Lipomycetales</taxon>
        <taxon>Lipomycetaceae</taxon>
        <taxon>Lipomyces</taxon>
    </lineage>
</organism>
<protein>
    <submittedName>
        <fullName evidence="1">Uncharacterized protein</fullName>
    </submittedName>
</protein>
<proteinExistence type="predicted"/>
<keyword evidence="2" id="KW-1185">Reference proteome</keyword>
<reference evidence="1" key="1">
    <citation type="submission" date="2023-03" db="EMBL/GenBank/DDBJ databases">
        <title>Near-Complete genome sequence of Lipomyces tetrasporous NRRL Y-64009, an oleaginous yeast capable of growing on lignocellulosic hydrolysates.</title>
        <authorList>
            <consortium name="Lawrence Berkeley National Laboratory"/>
            <person name="Jagtap S.S."/>
            <person name="Liu J.-J."/>
            <person name="Walukiewicz H.E."/>
            <person name="Pangilinan J."/>
            <person name="Lipzen A."/>
            <person name="Ahrendt S."/>
            <person name="Koriabine M."/>
            <person name="Cobaugh K."/>
            <person name="Salamov A."/>
            <person name="Yoshinaga Y."/>
            <person name="Ng V."/>
            <person name="Daum C."/>
            <person name="Grigoriev I.V."/>
            <person name="Slininger P.J."/>
            <person name="Dien B.S."/>
            <person name="Jin Y.-S."/>
            <person name="Rao C.V."/>
        </authorList>
    </citation>
    <scope>NUCLEOTIDE SEQUENCE</scope>
    <source>
        <strain evidence="1">NRRL Y-64009</strain>
    </source>
</reference>
<evidence type="ECO:0000313" key="1">
    <source>
        <dbReference type="EMBL" id="KAJ8098027.1"/>
    </source>
</evidence>
<gene>
    <name evidence="1" type="ORF">POJ06DRAFT_278051</name>
</gene>
<accession>A0AAD7QQJ6</accession>
<comment type="caution">
    <text evidence="1">The sequence shown here is derived from an EMBL/GenBank/DDBJ whole genome shotgun (WGS) entry which is preliminary data.</text>
</comment>